<gene>
    <name evidence="2" type="ORF">DQ226_10900</name>
</gene>
<dbReference type="EMBL" id="QNTT01000027">
    <property type="protein sequence ID" value="RBA35139.1"/>
    <property type="molecule type" value="Genomic_DNA"/>
</dbReference>
<organism evidence="2 3">
    <name type="scientific">Dietzia maris</name>
    <dbReference type="NCBI Taxonomy" id="37915"/>
    <lineage>
        <taxon>Bacteria</taxon>
        <taxon>Bacillati</taxon>
        <taxon>Actinomycetota</taxon>
        <taxon>Actinomycetes</taxon>
        <taxon>Mycobacteriales</taxon>
        <taxon>Dietziaceae</taxon>
        <taxon>Dietzia</taxon>
    </lineage>
</organism>
<accession>A0A365P9U4</accession>
<keyword evidence="1" id="KW-0808">Transferase</keyword>
<dbReference type="InterPro" id="IPR036230">
    <property type="entry name" value="LeuA_allosteric_dom_sf"/>
</dbReference>
<evidence type="ECO:0000313" key="2">
    <source>
        <dbReference type="EMBL" id="RBA35139.1"/>
    </source>
</evidence>
<evidence type="ECO:0000256" key="1">
    <source>
        <dbReference type="ARBA" id="ARBA00022679"/>
    </source>
</evidence>
<dbReference type="AlphaFoldDB" id="A0A365P9U4"/>
<proteinExistence type="predicted"/>
<dbReference type="Proteomes" id="UP000252187">
    <property type="component" value="Unassembled WGS sequence"/>
</dbReference>
<name>A0A365P9U4_9ACTN</name>
<dbReference type="SUPFAM" id="SSF110921">
    <property type="entry name" value="2-isopropylmalate synthase LeuA, allosteric (dimerisation) domain"/>
    <property type="match status" value="1"/>
</dbReference>
<evidence type="ECO:0000313" key="3">
    <source>
        <dbReference type="Proteomes" id="UP000252187"/>
    </source>
</evidence>
<protein>
    <recommendedName>
        <fullName evidence="4">2-isopropylmalate synthase</fullName>
    </recommendedName>
</protein>
<comment type="caution">
    <text evidence="2">The sequence shown here is derived from an EMBL/GenBank/DDBJ whole genome shotgun (WGS) entry which is preliminary data.</text>
</comment>
<dbReference type="GO" id="GO:0016740">
    <property type="term" value="F:transferase activity"/>
    <property type="evidence" value="ECO:0007669"/>
    <property type="project" value="UniProtKB-KW"/>
</dbReference>
<sequence>MTPTANPTFGGPHATTGSPICPFADRFGRRLPRGFASEAAGLDWRTLLDTYAPSSDRFHLADFSRRPLGRGITAYEAILATRAAGDAPGEFAARRLTTESCGDVTAMSDMLGQVGARAEIEQFHQYEGHRHGGHAFGEAGSWCTILRASCGRRETWALGFGQTSTEASIAALLSAATRLHLR</sequence>
<reference evidence="2 3" key="1">
    <citation type="submission" date="2018-06" db="EMBL/GenBank/DDBJ databases">
        <title>Whole genome sequencing of four bacterial strains from South Shetland trench revealing bio-synthetic gene clusters.</title>
        <authorList>
            <person name="Abdel-Mageed W.M."/>
            <person name="Lehri B."/>
            <person name="Jarmusch S.A."/>
            <person name="Miranda K."/>
            <person name="Goodfellow M."/>
            <person name="Jaspars M."/>
            <person name="Karlyshev A.V."/>
        </authorList>
    </citation>
    <scope>NUCLEOTIDE SEQUENCE [LARGE SCALE GENOMIC DNA]</scope>
    <source>
        <strain evidence="2 3">SST1</strain>
    </source>
</reference>
<evidence type="ECO:0008006" key="4">
    <source>
        <dbReference type="Google" id="ProtNLM"/>
    </source>
</evidence>